<feature type="non-terminal residue" evidence="1">
    <location>
        <position position="1"/>
    </location>
</feature>
<name>A0A146KLR2_9EUKA</name>
<accession>A0A146KLR2</accession>
<gene>
    <name evidence="1" type="ORF">TPC1_10191</name>
</gene>
<dbReference type="EMBL" id="GDID01000141">
    <property type="protein sequence ID" value="JAP96465.1"/>
    <property type="molecule type" value="Transcribed_RNA"/>
</dbReference>
<reference evidence="1" key="1">
    <citation type="submission" date="2015-07" db="EMBL/GenBank/DDBJ databases">
        <title>Adaptation to a free-living lifestyle via gene acquisitions in the diplomonad Trepomonas sp. PC1.</title>
        <authorList>
            <person name="Xu F."/>
            <person name="Jerlstrom-Hultqvist J."/>
            <person name="Kolisko M."/>
            <person name="Simpson A.G.B."/>
            <person name="Roger A.J."/>
            <person name="Svard S.G."/>
            <person name="Andersson J.O."/>
        </authorList>
    </citation>
    <scope>NUCLEOTIDE SEQUENCE</scope>
    <source>
        <strain evidence="1">PC1</strain>
    </source>
</reference>
<sequence length="187" mass="22448">MTKADTKILDLPFNASQFPSSFFLQTHYPHYTMSQPDGQACVPDLQQEEILDYLTIEERQNRIKHNYIYKADGRRYYPLKDDYFKSYRTEQHNKCVFKKYYGNCTIHSMIDDIYHLYHVQINFEFTPYLISQVLSDLNETLTVNYFNPSYEYVKTNRIKIGNRYKCIKMIKVEGDCPGWDYEFEGLQ</sequence>
<evidence type="ECO:0000313" key="1">
    <source>
        <dbReference type="EMBL" id="JAP96465.1"/>
    </source>
</evidence>
<organism evidence="1">
    <name type="scientific">Trepomonas sp. PC1</name>
    <dbReference type="NCBI Taxonomy" id="1076344"/>
    <lineage>
        <taxon>Eukaryota</taxon>
        <taxon>Metamonada</taxon>
        <taxon>Diplomonadida</taxon>
        <taxon>Hexamitidae</taxon>
        <taxon>Hexamitinae</taxon>
        <taxon>Trepomonas</taxon>
    </lineage>
</organism>
<dbReference type="AlphaFoldDB" id="A0A146KLR2"/>
<protein>
    <submittedName>
        <fullName evidence="1">Uncharacterized protein</fullName>
    </submittedName>
</protein>
<proteinExistence type="predicted"/>